<accession>A0A2T0TXF2</accession>
<reference evidence="4 5" key="1">
    <citation type="submission" date="2018-03" db="EMBL/GenBank/DDBJ databases">
        <title>Genomic Encyclopedia of Type Strains, Phase III (KMG-III): the genomes of soil and plant-associated and newly described type strains.</title>
        <authorList>
            <person name="Whitman W."/>
        </authorList>
    </citation>
    <scope>NUCLEOTIDE SEQUENCE [LARGE SCALE GENOMIC DNA]</scope>
    <source>
        <strain evidence="4 5">CGMCC 1.9313</strain>
    </source>
</reference>
<keyword evidence="4" id="KW-0675">Receptor</keyword>
<dbReference type="OrthoDB" id="9803050at2"/>
<evidence type="ECO:0000256" key="3">
    <source>
        <dbReference type="ARBA" id="ARBA00023237"/>
    </source>
</evidence>
<dbReference type="EMBL" id="PVTH01000009">
    <property type="protein sequence ID" value="PRY50323.1"/>
    <property type="molecule type" value="Genomic_DNA"/>
</dbReference>
<keyword evidence="2" id="KW-0472">Membrane</keyword>
<dbReference type="InterPro" id="IPR008969">
    <property type="entry name" value="CarboxyPept-like_regulatory"/>
</dbReference>
<comment type="subcellular location">
    <subcellularLocation>
        <location evidence="1">Cell outer membrane</location>
    </subcellularLocation>
</comment>
<protein>
    <submittedName>
        <fullName evidence="4">TonB-dependent receptor-like protein</fullName>
    </submittedName>
</protein>
<evidence type="ECO:0000256" key="2">
    <source>
        <dbReference type="ARBA" id="ARBA00023136"/>
    </source>
</evidence>
<dbReference type="SUPFAM" id="SSF49464">
    <property type="entry name" value="Carboxypeptidase regulatory domain-like"/>
    <property type="match status" value="1"/>
</dbReference>
<keyword evidence="5" id="KW-1185">Reference proteome</keyword>
<dbReference type="InterPro" id="IPR036942">
    <property type="entry name" value="Beta-barrel_TonB_sf"/>
</dbReference>
<sequence>MTFCRFIFLLIVTSFCIQTARAQKMKTVSGFLTDDSNGERLATALVSAGATTIAANAYGYYSISIPVSTKTLKYSCLGYTPVEHQLHTAGDTVINVSLSFLPNMISEVVIDVSGNTASDRAAKALNMNAVKLLPSFLGEADLIKSFQLLPGVTSIGDGASGFNVRGGGVDQNLVLLDEAPLYFTSHLFNLFSVANPDAVMDAVLYKSEIPARYGGRLSSVLDTRLRDGNNQHWQAAGGIGLIASRLTLEGPLKKDKSAILISARRSYTDVITRQSSNPDIKDNSIYFYDLNTKINFPLGQKNRIFLSGYLGKDKIESAEDFMLQWGTGTGTLRWNHVYSNKLFSNFSLIFSDYRYRLGSMSEPSSSFIWKASIRDYTAKNIYNWYAGSGSTVTFGAESALHVFSPGSATPEGSASIFQPVRMKGQRSADYSLFWNHELRPANWLSIEYGARYTAFQTIATDSIVVYDYEGKAGSRRDPVNPRAYEDGKAIKWYHSLQPRLSLILKSGESSTWKASYIQTVQNLHLISNSLSTSPLDMWTPSSYNIKPERAVQYSVGFSNRPIHSPYKFSAEAYYRKLSNQLDFVDGAETLLNEHLEGDILSGAGRAYGTELQIERTSGKITGWISYTLSRTERKIEGINSNQYYPAKHDKTHALSAVAIYRMSSRILLSATYSAASGTPATLPSSRYEFSGYTVLYNPGNARNNYRIPSYHRLDLSATFKNKTKPEAKTSSEWVISAFNALNRRNAFSMYLRQKENQPLDLEAVQYSMLGMIVPSVTWNFKF</sequence>
<evidence type="ECO:0000313" key="5">
    <source>
        <dbReference type="Proteomes" id="UP000238034"/>
    </source>
</evidence>
<name>A0A2T0TXF2_9SPHI</name>
<dbReference type="SUPFAM" id="SSF56935">
    <property type="entry name" value="Porins"/>
    <property type="match status" value="1"/>
</dbReference>
<dbReference type="Gene3D" id="2.60.40.1120">
    <property type="entry name" value="Carboxypeptidase-like, regulatory domain"/>
    <property type="match status" value="1"/>
</dbReference>
<dbReference type="GO" id="GO:0009279">
    <property type="term" value="C:cell outer membrane"/>
    <property type="evidence" value="ECO:0007669"/>
    <property type="project" value="UniProtKB-SubCell"/>
</dbReference>
<dbReference type="Proteomes" id="UP000238034">
    <property type="component" value="Unassembled WGS sequence"/>
</dbReference>
<gene>
    <name evidence="4" type="ORF">B0I27_10944</name>
</gene>
<dbReference type="AlphaFoldDB" id="A0A2T0TXF2"/>
<evidence type="ECO:0000313" key="4">
    <source>
        <dbReference type="EMBL" id="PRY50323.1"/>
    </source>
</evidence>
<evidence type="ECO:0000256" key="1">
    <source>
        <dbReference type="ARBA" id="ARBA00004442"/>
    </source>
</evidence>
<organism evidence="4 5">
    <name type="scientific">Arcticibacter pallidicorallinus</name>
    <dbReference type="NCBI Taxonomy" id="1259464"/>
    <lineage>
        <taxon>Bacteria</taxon>
        <taxon>Pseudomonadati</taxon>
        <taxon>Bacteroidota</taxon>
        <taxon>Sphingobacteriia</taxon>
        <taxon>Sphingobacteriales</taxon>
        <taxon>Sphingobacteriaceae</taxon>
        <taxon>Arcticibacter</taxon>
    </lineage>
</organism>
<comment type="caution">
    <text evidence="4">The sequence shown here is derived from an EMBL/GenBank/DDBJ whole genome shotgun (WGS) entry which is preliminary data.</text>
</comment>
<keyword evidence="3" id="KW-0998">Cell outer membrane</keyword>
<proteinExistence type="predicted"/>
<dbReference type="Gene3D" id="2.40.170.20">
    <property type="entry name" value="TonB-dependent receptor, beta-barrel domain"/>
    <property type="match status" value="1"/>
</dbReference>